<proteinExistence type="predicted"/>
<sequence>LAAQNESLVYKIITARVIDRVTSGDPDEPVLRLVLEDLGEIMHERTFSKEYAMATQISSIVDAVSDDSLPELFHQIDATNRTLVNRFSLENVWSLLQKLAETAKFATGETGANFYVDPGGALRFKKYGAWTAATKVSDGSDGNAANILDIQVRETMKGEPKLVNDVLVVIFEEEALPRDEDSLTESVEGWSSPDPTDGGYPQSDTGDFQAGTASIHFNTTNPGTQYRMRCEFSELDISGFDS</sequence>
<dbReference type="EMBL" id="BARS01048824">
    <property type="protein sequence ID" value="GAG28324.1"/>
    <property type="molecule type" value="Genomic_DNA"/>
</dbReference>
<comment type="caution">
    <text evidence="2">The sequence shown here is derived from an EMBL/GenBank/DDBJ whole genome shotgun (WGS) entry which is preliminary data.</text>
</comment>
<accession>X0WBK2</accession>
<organism evidence="2">
    <name type="scientific">marine sediment metagenome</name>
    <dbReference type="NCBI Taxonomy" id="412755"/>
    <lineage>
        <taxon>unclassified sequences</taxon>
        <taxon>metagenomes</taxon>
        <taxon>ecological metagenomes</taxon>
    </lineage>
</organism>
<protein>
    <submittedName>
        <fullName evidence="2">Uncharacterized protein</fullName>
    </submittedName>
</protein>
<feature type="non-terminal residue" evidence="2">
    <location>
        <position position="242"/>
    </location>
</feature>
<name>X0WBK2_9ZZZZ</name>
<evidence type="ECO:0000256" key="1">
    <source>
        <dbReference type="SAM" id="MobiDB-lite"/>
    </source>
</evidence>
<feature type="non-terminal residue" evidence="2">
    <location>
        <position position="1"/>
    </location>
</feature>
<feature type="region of interest" description="Disordered" evidence="1">
    <location>
        <begin position="179"/>
        <end position="220"/>
    </location>
</feature>
<evidence type="ECO:0000313" key="2">
    <source>
        <dbReference type="EMBL" id="GAG28324.1"/>
    </source>
</evidence>
<dbReference type="AlphaFoldDB" id="X0WBK2"/>
<reference evidence="2" key="1">
    <citation type="journal article" date="2014" name="Front. Microbiol.">
        <title>High frequency of phylogenetically diverse reductive dehalogenase-homologous genes in deep subseafloor sedimentary metagenomes.</title>
        <authorList>
            <person name="Kawai M."/>
            <person name="Futagami T."/>
            <person name="Toyoda A."/>
            <person name="Takaki Y."/>
            <person name="Nishi S."/>
            <person name="Hori S."/>
            <person name="Arai W."/>
            <person name="Tsubouchi T."/>
            <person name="Morono Y."/>
            <person name="Uchiyama I."/>
            <person name="Ito T."/>
            <person name="Fujiyama A."/>
            <person name="Inagaki F."/>
            <person name="Takami H."/>
        </authorList>
    </citation>
    <scope>NUCLEOTIDE SEQUENCE</scope>
    <source>
        <strain evidence="2">Expedition CK06-06</strain>
    </source>
</reference>
<gene>
    <name evidence="2" type="ORF">S01H1_73098</name>
</gene>
<feature type="compositionally biased region" description="Polar residues" evidence="1">
    <location>
        <begin position="202"/>
        <end position="220"/>
    </location>
</feature>